<evidence type="ECO:0000259" key="12">
    <source>
        <dbReference type="Pfam" id="PF01467"/>
    </source>
</evidence>
<evidence type="ECO:0000313" key="14">
    <source>
        <dbReference type="Proteomes" id="UP000216035"/>
    </source>
</evidence>
<dbReference type="PANTHER" id="PTHR39321:SF3">
    <property type="entry name" value="PHOSPHOPANTETHEINE ADENYLYLTRANSFERASE"/>
    <property type="match status" value="1"/>
</dbReference>
<feature type="domain" description="Cytidyltransferase-like" evidence="12">
    <location>
        <begin position="5"/>
        <end position="164"/>
    </location>
</feature>
<evidence type="ECO:0000256" key="2">
    <source>
        <dbReference type="ARBA" id="ARBA00005019"/>
    </source>
</evidence>
<evidence type="ECO:0000256" key="7">
    <source>
        <dbReference type="ARBA" id="ARBA00022741"/>
    </source>
</evidence>
<name>A0A256A0H7_9FLAO</name>
<dbReference type="CDD" id="cd02165">
    <property type="entry name" value="NMNAT"/>
    <property type="match status" value="1"/>
</dbReference>
<dbReference type="GO" id="GO:0009435">
    <property type="term" value="P:NAD+ biosynthetic process"/>
    <property type="evidence" value="ECO:0007669"/>
    <property type="project" value="UniProtKB-UniRule"/>
</dbReference>
<keyword evidence="14" id="KW-1185">Reference proteome</keyword>
<accession>A0A256A0H7</accession>
<dbReference type="GO" id="GO:0005524">
    <property type="term" value="F:ATP binding"/>
    <property type="evidence" value="ECO:0007669"/>
    <property type="project" value="UniProtKB-KW"/>
</dbReference>
<evidence type="ECO:0000313" key="13">
    <source>
        <dbReference type="EMBL" id="OYQ47196.1"/>
    </source>
</evidence>
<dbReference type="NCBIfam" id="TIGR00482">
    <property type="entry name" value="nicotinate (nicotinamide) nucleotide adenylyltransferase"/>
    <property type="match status" value="1"/>
</dbReference>
<dbReference type="OrthoDB" id="5295945at2"/>
<dbReference type="RefSeq" id="WP_094485373.1">
    <property type="nucleotide sequence ID" value="NZ_NOXX01000149.1"/>
</dbReference>
<gene>
    <name evidence="11" type="primary">nadD</name>
    <name evidence="13" type="ORF">CHX27_03440</name>
</gene>
<dbReference type="PANTHER" id="PTHR39321">
    <property type="entry name" value="NICOTINATE-NUCLEOTIDE ADENYLYLTRANSFERASE-RELATED"/>
    <property type="match status" value="1"/>
</dbReference>
<organism evidence="13 14">
    <name type="scientific">Flavobacterium aurantiibacter</name>
    <dbReference type="NCBI Taxonomy" id="2023067"/>
    <lineage>
        <taxon>Bacteria</taxon>
        <taxon>Pseudomonadati</taxon>
        <taxon>Bacteroidota</taxon>
        <taxon>Flavobacteriia</taxon>
        <taxon>Flavobacteriales</taxon>
        <taxon>Flavobacteriaceae</taxon>
        <taxon>Flavobacterium</taxon>
    </lineage>
</organism>
<dbReference type="AlphaFoldDB" id="A0A256A0H7"/>
<comment type="similarity">
    <text evidence="3 11">Belongs to the NadD family.</text>
</comment>
<evidence type="ECO:0000256" key="9">
    <source>
        <dbReference type="ARBA" id="ARBA00023027"/>
    </source>
</evidence>
<comment type="pathway">
    <text evidence="2 11">Cofactor biosynthesis; NAD(+) biosynthesis; deamido-NAD(+) from nicotinate D-ribonucleotide: step 1/1.</text>
</comment>
<dbReference type="NCBIfam" id="TIGR00125">
    <property type="entry name" value="cyt_tran_rel"/>
    <property type="match status" value="1"/>
</dbReference>
<proteinExistence type="inferred from homology"/>
<dbReference type="GO" id="GO:0004515">
    <property type="term" value="F:nicotinate-nucleotide adenylyltransferase activity"/>
    <property type="evidence" value="ECO:0007669"/>
    <property type="project" value="UniProtKB-UniRule"/>
</dbReference>
<keyword evidence="4 11" id="KW-0662">Pyridine nucleotide biosynthesis</keyword>
<keyword evidence="6 11" id="KW-0548">Nucleotidyltransferase</keyword>
<keyword evidence="9 11" id="KW-0520">NAD</keyword>
<evidence type="ECO:0000256" key="3">
    <source>
        <dbReference type="ARBA" id="ARBA00009014"/>
    </source>
</evidence>
<evidence type="ECO:0000256" key="10">
    <source>
        <dbReference type="ARBA" id="ARBA00048721"/>
    </source>
</evidence>
<keyword evidence="8 11" id="KW-0067">ATP-binding</keyword>
<evidence type="ECO:0000256" key="4">
    <source>
        <dbReference type="ARBA" id="ARBA00022642"/>
    </source>
</evidence>
<keyword evidence="7 11" id="KW-0547">Nucleotide-binding</keyword>
<dbReference type="UniPathway" id="UPA00253">
    <property type="reaction ID" value="UER00332"/>
</dbReference>
<sequence length="192" mass="22455">MKIGLFFGSFNPIHIGHLIIANHLVEHTDLLEVWFVVTPHNPHKKKSTLLDDYQRLHMVRLATESYHKIKGSDIEFKLPQPNYTIHTLAHLEDKFPQHEFSLIMGADNLSQIHSWKNGDLLLERYSIYVYPRVQDTDINRGAYPTSVHWVDAPIIELSATQIRSMLREGKNIRPLVPLEVFDYLEKNAFYRK</sequence>
<dbReference type="Pfam" id="PF01467">
    <property type="entry name" value="CTP_transf_like"/>
    <property type="match status" value="1"/>
</dbReference>
<dbReference type="InterPro" id="IPR004821">
    <property type="entry name" value="Cyt_trans-like"/>
</dbReference>
<dbReference type="HAMAP" id="MF_00244">
    <property type="entry name" value="NaMN_adenylyltr"/>
    <property type="match status" value="1"/>
</dbReference>
<comment type="caution">
    <text evidence="13">The sequence shown here is derived from an EMBL/GenBank/DDBJ whole genome shotgun (WGS) entry which is preliminary data.</text>
</comment>
<evidence type="ECO:0000256" key="11">
    <source>
        <dbReference type="HAMAP-Rule" id="MF_00244"/>
    </source>
</evidence>
<dbReference type="EC" id="2.7.7.18" evidence="11"/>
<reference evidence="13 14" key="1">
    <citation type="submission" date="2017-07" db="EMBL/GenBank/DDBJ databases">
        <title>Flavobacterium cyanobacteriorum sp. nov., isolated from cyanobacterial aggregates in a eutrophic lake.</title>
        <authorList>
            <person name="Cai H."/>
        </authorList>
    </citation>
    <scope>NUCLEOTIDE SEQUENCE [LARGE SCALE GENOMIC DNA]</scope>
    <source>
        <strain evidence="13 14">TH167</strain>
    </source>
</reference>
<dbReference type="InterPro" id="IPR014729">
    <property type="entry name" value="Rossmann-like_a/b/a_fold"/>
</dbReference>
<comment type="function">
    <text evidence="1 11">Catalyzes the reversible adenylation of nicotinate mononucleotide (NaMN) to nicotinic acid adenine dinucleotide (NaAD).</text>
</comment>
<dbReference type="Gene3D" id="3.40.50.620">
    <property type="entry name" value="HUPs"/>
    <property type="match status" value="1"/>
</dbReference>
<evidence type="ECO:0000256" key="6">
    <source>
        <dbReference type="ARBA" id="ARBA00022695"/>
    </source>
</evidence>
<evidence type="ECO:0000256" key="8">
    <source>
        <dbReference type="ARBA" id="ARBA00022840"/>
    </source>
</evidence>
<dbReference type="EMBL" id="NOXX01000149">
    <property type="protein sequence ID" value="OYQ47196.1"/>
    <property type="molecule type" value="Genomic_DNA"/>
</dbReference>
<dbReference type="InterPro" id="IPR005248">
    <property type="entry name" value="NadD/NMNAT"/>
</dbReference>
<protein>
    <recommendedName>
        <fullName evidence="11">Probable nicotinate-nucleotide adenylyltransferase</fullName>
        <ecNumber evidence="11">2.7.7.18</ecNumber>
    </recommendedName>
    <alternativeName>
        <fullName evidence="11">Deamido-NAD(+) diphosphorylase</fullName>
    </alternativeName>
    <alternativeName>
        <fullName evidence="11">Deamido-NAD(+) pyrophosphorylase</fullName>
    </alternativeName>
    <alternativeName>
        <fullName evidence="11">Nicotinate mononucleotide adenylyltransferase</fullName>
        <shortName evidence="11">NaMN adenylyltransferase</shortName>
    </alternativeName>
</protein>
<comment type="catalytic activity">
    <reaction evidence="10 11">
        <text>nicotinate beta-D-ribonucleotide + ATP + H(+) = deamido-NAD(+) + diphosphate</text>
        <dbReference type="Rhea" id="RHEA:22860"/>
        <dbReference type="ChEBI" id="CHEBI:15378"/>
        <dbReference type="ChEBI" id="CHEBI:30616"/>
        <dbReference type="ChEBI" id="CHEBI:33019"/>
        <dbReference type="ChEBI" id="CHEBI:57502"/>
        <dbReference type="ChEBI" id="CHEBI:58437"/>
        <dbReference type="EC" id="2.7.7.18"/>
    </reaction>
</comment>
<dbReference type="Proteomes" id="UP000216035">
    <property type="component" value="Unassembled WGS sequence"/>
</dbReference>
<dbReference type="SUPFAM" id="SSF52374">
    <property type="entry name" value="Nucleotidylyl transferase"/>
    <property type="match status" value="1"/>
</dbReference>
<keyword evidence="5 11" id="KW-0808">Transferase</keyword>
<evidence type="ECO:0000256" key="1">
    <source>
        <dbReference type="ARBA" id="ARBA00002324"/>
    </source>
</evidence>
<evidence type="ECO:0000256" key="5">
    <source>
        <dbReference type="ARBA" id="ARBA00022679"/>
    </source>
</evidence>